<evidence type="ECO:0000313" key="1">
    <source>
        <dbReference type="EMBL" id="XBH21813.1"/>
    </source>
</evidence>
<dbReference type="PIRSF" id="PIRSF035170">
    <property type="entry name" value="HD_phosphohydro"/>
    <property type="match status" value="1"/>
</dbReference>
<proteinExistence type="predicted"/>
<dbReference type="PANTHER" id="PTHR21174">
    <property type="match status" value="1"/>
</dbReference>
<name>A0AAU7DX78_9MICO</name>
<dbReference type="InterPro" id="IPR009218">
    <property type="entry name" value="HD_phosphohydro"/>
</dbReference>
<organism evidence="1">
    <name type="scientific">Jonesiaceae bacterium BS-20</name>
    <dbReference type="NCBI Taxonomy" id="3120821"/>
    <lineage>
        <taxon>Bacteria</taxon>
        <taxon>Bacillati</taxon>
        <taxon>Actinomycetota</taxon>
        <taxon>Actinomycetes</taxon>
        <taxon>Micrococcales</taxon>
        <taxon>Jonesiaceae</taxon>
    </lineage>
</organism>
<reference evidence="1" key="1">
    <citation type="submission" date="2024-02" db="EMBL/GenBank/DDBJ databases">
        <title>Tomenella chthoni gen. nov. sp. nov., a member of the family Jonesiaceae isolated from bat guano.</title>
        <authorList>
            <person name="Miller S.L."/>
            <person name="King J."/>
            <person name="Sankaranarayanan K."/>
            <person name="Lawson P.A."/>
        </authorList>
    </citation>
    <scope>NUCLEOTIDE SEQUENCE</scope>
    <source>
        <strain evidence="1">BS-20</strain>
    </source>
</reference>
<dbReference type="PANTHER" id="PTHR21174:SF0">
    <property type="entry name" value="HD PHOSPHOHYDROLASE FAMILY PROTEIN-RELATED"/>
    <property type="match status" value="1"/>
</dbReference>
<dbReference type="AlphaFoldDB" id="A0AAU7DX78"/>
<dbReference type="SUPFAM" id="SSF109604">
    <property type="entry name" value="HD-domain/PDEase-like"/>
    <property type="match status" value="1"/>
</dbReference>
<gene>
    <name evidence="1" type="ORF">V5R04_00880</name>
</gene>
<evidence type="ECO:0008006" key="2">
    <source>
        <dbReference type="Google" id="ProtNLM"/>
    </source>
</evidence>
<protein>
    <recommendedName>
        <fullName evidence="2">Metal-dependent HD superfamily phosphohydrolase</fullName>
    </recommendedName>
</protein>
<dbReference type="Gene3D" id="1.10.3210.10">
    <property type="entry name" value="Hypothetical protein af1432"/>
    <property type="match status" value="1"/>
</dbReference>
<accession>A0AAU7DX78</accession>
<sequence length="237" mass="26290">MFTQTAQAPQWLLSSWIRSCLAAGATANEAELIGTCRDLLDRWSEPGRLYHGPRHLVAVLTHVDELAEEAHDPDLVRLAAWYHGAVFSAQAKQAYSNQAGEDEVASGALAREQLTGLGVPVATAERVSALVTNLVRHKPVKADLDSGVLNDADLAILKADPQRYREYLVDIRQEYAHIPVLDFVRTRLRIITKLLDRPHLYTTAAAAAWEDTARQNLIAERARLEKEALTLELHCAD</sequence>
<dbReference type="EMBL" id="CP146203">
    <property type="protein sequence ID" value="XBH21813.1"/>
    <property type="molecule type" value="Genomic_DNA"/>
</dbReference>